<dbReference type="GO" id="GO:0016020">
    <property type="term" value="C:membrane"/>
    <property type="evidence" value="ECO:0007669"/>
    <property type="project" value="UniProtKB-SubCell"/>
</dbReference>
<feature type="transmembrane region" description="Helical" evidence="12">
    <location>
        <begin position="115"/>
        <end position="134"/>
    </location>
</feature>
<comment type="cofactor">
    <cofactor evidence="1">
        <name>heme b</name>
        <dbReference type="ChEBI" id="CHEBI:60344"/>
    </cofactor>
</comment>
<keyword evidence="8 12" id="KW-1133">Transmembrane helix</keyword>
<dbReference type="SMART" id="SM00665">
    <property type="entry name" value="B561"/>
    <property type="match status" value="1"/>
</dbReference>
<accession>A0A7R8USN7</accession>
<name>A0A7R8USN7_HERIL</name>
<evidence type="ECO:0000259" key="13">
    <source>
        <dbReference type="PROSITE" id="PS50939"/>
    </source>
</evidence>
<gene>
    <name evidence="14" type="ORF">HERILL_LOCUS8803</name>
</gene>
<evidence type="ECO:0000256" key="2">
    <source>
        <dbReference type="ARBA" id="ARBA00004141"/>
    </source>
</evidence>
<keyword evidence="7" id="KW-0249">Electron transport</keyword>
<dbReference type="OrthoDB" id="432881at2759"/>
<keyword evidence="4" id="KW-0349">Heme</keyword>
<evidence type="ECO:0000256" key="4">
    <source>
        <dbReference type="ARBA" id="ARBA00022617"/>
    </source>
</evidence>
<evidence type="ECO:0000256" key="1">
    <source>
        <dbReference type="ARBA" id="ARBA00001970"/>
    </source>
</evidence>
<dbReference type="Proteomes" id="UP000594454">
    <property type="component" value="Chromosome 3"/>
</dbReference>
<evidence type="ECO:0000256" key="6">
    <source>
        <dbReference type="ARBA" id="ARBA00022723"/>
    </source>
</evidence>
<dbReference type="Pfam" id="PF03188">
    <property type="entry name" value="Cytochrom_B561"/>
    <property type="match status" value="1"/>
</dbReference>
<dbReference type="Gene3D" id="1.20.120.1770">
    <property type="match status" value="1"/>
</dbReference>
<evidence type="ECO:0000256" key="7">
    <source>
        <dbReference type="ARBA" id="ARBA00022982"/>
    </source>
</evidence>
<feature type="transmembrane region" description="Helical" evidence="12">
    <location>
        <begin position="12"/>
        <end position="29"/>
    </location>
</feature>
<evidence type="ECO:0000256" key="9">
    <source>
        <dbReference type="ARBA" id="ARBA00023004"/>
    </source>
</evidence>
<dbReference type="GO" id="GO:0140575">
    <property type="term" value="F:transmembrane monodehydroascorbate reductase activity"/>
    <property type="evidence" value="ECO:0007669"/>
    <property type="project" value="InterPro"/>
</dbReference>
<dbReference type="PROSITE" id="PS50939">
    <property type="entry name" value="CYTOCHROME_B561"/>
    <property type="match status" value="1"/>
</dbReference>
<evidence type="ECO:0000313" key="14">
    <source>
        <dbReference type="EMBL" id="CAD7086000.1"/>
    </source>
</evidence>
<keyword evidence="10 12" id="KW-0472">Membrane</keyword>
<keyword evidence="6" id="KW-0479">Metal-binding</keyword>
<dbReference type="InterPro" id="IPR006593">
    <property type="entry name" value="Cyt_b561/ferric_Rdtase_TM"/>
</dbReference>
<dbReference type="InParanoid" id="A0A7R8USN7"/>
<reference evidence="14 15" key="1">
    <citation type="submission" date="2020-11" db="EMBL/GenBank/DDBJ databases">
        <authorList>
            <person name="Wallbank WR R."/>
            <person name="Pardo Diaz C."/>
            <person name="Kozak K."/>
            <person name="Martin S."/>
            <person name="Jiggins C."/>
            <person name="Moest M."/>
            <person name="Warren A I."/>
            <person name="Generalovic N T."/>
            <person name="Byers J.R.P. K."/>
            <person name="Montejo-Kovacevich G."/>
            <person name="Yen C E."/>
        </authorList>
    </citation>
    <scope>NUCLEOTIDE SEQUENCE [LARGE SCALE GENOMIC DNA]</scope>
</reference>
<protein>
    <recommendedName>
        <fullName evidence="11">ascorbate ferrireductase (transmembrane)</fullName>
        <ecNumber evidence="11">7.2.1.3</ecNumber>
    </recommendedName>
</protein>
<organism evidence="14 15">
    <name type="scientific">Hermetia illucens</name>
    <name type="common">Black soldier fly</name>
    <dbReference type="NCBI Taxonomy" id="343691"/>
    <lineage>
        <taxon>Eukaryota</taxon>
        <taxon>Metazoa</taxon>
        <taxon>Ecdysozoa</taxon>
        <taxon>Arthropoda</taxon>
        <taxon>Hexapoda</taxon>
        <taxon>Insecta</taxon>
        <taxon>Pterygota</taxon>
        <taxon>Neoptera</taxon>
        <taxon>Endopterygota</taxon>
        <taxon>Diptera</taxon>
        <taxon>Brachycera</taxon>
        <taxon>Stratiomyomorpha</taxon>
        <taxon>Stratiomyidae</taxon>
        <taxon>Hermetiinae</taxon>
        <taxon>Hermetia</taxon>
    </lineage>
</organism>
<keyword evidence="3" id="KW-0813">Transport</keyword>
<feature type="transmembrane region" description="Helical" evidence="12">
    <location>
        <begin position="140"/>
        <end position="158"/>
    </location>
</feature>
<feature type="domain" description="Cytochrome b561" evidence="13">
    <location>
        <begin position="1"/>
        <end position="167"/>
    </location>
</feature>
<feature type="transmembrane region" description="Helical" evidence="12">
    <location>
        <begin position="41"/>
        <end position="62"/>
    </location>
</feature>
<dbReference type="InterPro" id="IPR045150">
    <property type="entry name" value="CYB561D1/2"/>
</dbReference>
<keyword evidence="15" id="KW-1185">Reference proteome</keyword>
<evidence type="ECO:0000313" key="15">
    <source>
        <dbReference type="Proteomes" id="UP000594454"/>
    </source>
</evidence>
<dbReference type="PANTHER" id="PTHR15422">
    <property type="entry name" value="OS05G0565100 PROTEIN"/>
    <property type="match status" value="1"/>
</dbReference>
<dbReference type="EC" id="7.2.1.3" evidence="11"/>
<dbReference type="AlphaFoldDB" id="A0A7R8USN7"/>
<evidence type="ECO:0000256" key="3">
    <source>
        <dbReference type="ARBA" id="ARBA00022448"/>
    </source>
</evidence>
<dbReference type="PANTHER" id="PTHR15422:SF43">
    <property type="entry name" value="ASCORBATE FERRIREDUCTASE (TRANSMEMBRANE)"/>
    <property type="match status" value="1"/>
</dbReference>
<evidence type="ECO:0000256" key="10">
    <source>
        <dbReference type="ARBA" id="ARBA00023136"/>
    </source>
</evidence>
<feature type="transmembrane region" description="Helical" evidence="12">
    <location>
        <begin position="74"/>
        <end position="95"/>
    </location>
</feature>
<keyword evidence="9" id="KW-0408">Iron</keyword>
<evidence type="ECO:0000256" key="11">
    <source>
        <dbReference type="ARBA" id="ARBA00024225"/>
    </source>
</evidence>
<dbReference type="GO" id="GO:0140571">
    <property type="term" value="F:transmembrane ascorbate ferrireductase activity"/>
    <property type="evidence" value="ECO:0007669"/>
    <property type="project" value="UniProtKB-EC"/>
</dbReference>
<comment type="subcellular location">
    <subcellularLocation>
        <location evidence="2">Membrane</location>
        <topology evidence="2">Multi-pass membrane protein</topology>
    </subcellularLocation>
</comment>
<evidence type="ECO:0000256" key="8">
    <source>
        <dbReference type="ARBA" id="ARBA00022989"/>
    </source>
</evidence>
<evidence type="ECO:0000256" key="5">
    <source>
        <dbReference type="ARBA" id="ARBA00022692"/>
    </source>
</evidence>
<sequence>MTLHAWLCTIGYNLLLAESILCFYPANVWTDMYSVRAKTGVHWFLHVVGSGMGLAGAILMIVHEKGQFHSTVHAVFGFIASFLLFFNLVTSVAAFFHHCRGRKLHPFTHTALQNFIYSSFMAGMLSQCLGYYYMESVDEILIRLMISFTAITLVLTVLEYTVSYVKQCHTPVEDLEL</sequence>
<dbReference type="EMBL" id="LR899011">
    <property type="protein sequence ID" value="CAD7086000.1"/>
    <property type="molecule type" value="Genomic_DNA"/>
</dbReference>
<keyword evidence="5 12" id="KW-0812">Transmembrane</keyword>
<proteinExistence type="predicted"/>
<evidence type="ECO:0000256" key="12">
    <source>
        <dbReference type="SAM" id="Phobius"/>
    </source>
</evidence>
<dbReference type="GO" id="GO:0046872">
    <property type="term" value="F:metal ion binding"/>
    <property type="evidence" value="ECO:0007669"/>
    <property type="project" value="UniProtKB-KW"/>
</dbReference>